<proteinExistence type="predicted"/>
<evidence type="ECO:0000313" key="2">
    <source>
        <dbReference type="Proteomes" id="UP000277855"/>
    </source>
</evidence>
<dbReference type="EMBL" id="MH713599">
    <property type="protein sequence ID" value="AXY82841.1"/>
    <property type="molecule type" value="Genomic_DNA"/>
</dbReference>
<evidence type="ECO:0000313" key="1">
    <source>
        <dbReference type="EMBL" id="AXY82841.1"/>
    </source>
</evidence>
<sequence>MSNRDGRKAKRNAKSKFSTPNKICPVCQNTLDKCADHSAPGHSHHRYCKTCKYSNF</sequence>
<accession>A0A385IIW6</accession>
<reference evidence="1 2" key="1">
    <citation type="journal article" date="2018" name="Sci. Rep.">
        <title>Enhanced antibacterial effect of the novel T4-like bacteriophage KARL-1 in combination with antibiotics against multi-drug resistant Acinetobacter baumannii.</title>
        <authorList>
            <person name="Jansen M."/>
            <person name="Wahida A."/>
            <person name="Latz S."/>
            <person name="Kruttgen A."/>
            <person name="Hafner H."/>
            <person name="Buhl E.M."/>
            <person name="Ritter K."/>
            <person name="Horz H.P."/>
        </authorList>
    </citation>
    <scope>NUCLEOTIDE SEQUENCE [LARGE SCALE GENOMIC DNA]</scope>
</reference>
<name>A0A385IIW6_9CAUD</name>
<protein>
    <submittedName>
        <fullName evidence="1">Uncharacterized protein</fullName>
    </submittedName>
</protein>
<dbReference type="Proteomes" id="UP000277855">
    <property type="component" value="Segment"/>
</dbReference>
<organism evidence="1 2">
    <name type="scientific">Acinetobacter phage KARL-1</name>
    <dbReference type="NCBI Taxonomy" id="2301662"/>
    <lineage>
        <taxon>Viruses</taxon>
        <taxon>Duplodnaviria</taxon>
        <taxon>Heunggongvirae</taxon>
        <taxon>Uroviricota</taxon>
        <taxon>Caudoviricetes</taxon>
        <taxon>Pantevenvirales</taxon>
        <taxon>Straboviridae</taxon>
        <taxon>Twarogvirinae</taxon>
        <taxon>Lazarusvirus</taxon>
        <taxon>Lazarusvirus karl</taxon>
    </lineage>
</organism>
<keyword evidence="2" id="KW-1185">Reference proteome</keyword>
<gene>
    <name evidence="1" type="ORF">KARL1_222</name>
</gene>